<dbReference type="PANTHER" id="PTHR40590">
    <property type="entry name" value="CYTOPLASMIC PROTEIN-RELATED"/>
    <property type="match status" value="1"/>
</dbReference>
<dbReference type="Proteomes" id="UP000282977">
    <property type="component" value="Unassembled WGS sequence"/>
</dbReference>
<dbReference type="CDD" id="cd14789">
    <property type="entry name" value="Tiki"/>
    <property type="match status" value="1"/>
</dbReference>
<dbReference type="OrthoDB" id="9806326at2"/>
<keyword evidence="2" id="KW-1185">Reference proteome</keyword>
<dbReference type="RefSeq" id="WP_127691135.1">
    <property type="nucleotide sequence ID" value="NZ_RZUL01000003.1"/>
</dbReference>
<dbReference type="InterPro" id="IPR047111">
    <property type="entry name" value="YbaP-like"/>
</dbReference>
<dbReference type="PANTHER" id="PTHR40590:SF1">
    <property type="entry name" value="CYTOPLASMIC PROTEIN"/>
    <property type="match status" value="1"/>
</dbReference>
<dbReference type="Pfam" id="PF01963">
    <property type="entry name" value="TraB_PrgY_gumN"/>
    <property type="match status" value="1"/>
</dbReference>
<dbReference type="PROSITE" id="PS51257">
    <property type="entry name" value="PROKAR_LIPOPROTEIN"/>
    <property type="match status" value="1"/>
</dbReference>
<name>A0A437J802_9SPHN</name>
<evidence type="ECO:0000313" key="2">
    <source>
        <dbReference type="Proteomes" id="UP000282977"/>
    </source>
</evidence>
<dbReference type="EMBL" id="RZUL01000003">
    <property type="protein sequence ID" value="RVT41147.1"/>
    <property type="molecule type" value="Genomic_DNA"/>
</dbReference>
<dbReference type="InterPro" id="IPR002816">
    <property type="entry name" value="TraB/PrgY/GumN_fam"/>
</dbReference>
<comment type="caution">
    <text evidence="1">The sequence shown here is derived from an EMBL/GenBank/DDBJ whole genome shotgun (WGS) entry which is preliminary data.</text>
</comment>
<protein>
    <submittedName>
        <fullName evidence="1">TraB/GumN family protein</fullName>
    </submittedName>
</protein>
<dbReference type="AlphaFoldDB" id="A0A437J802"/>
<evidence type="ECO:0000313" key="1">
    <source>
        <dbReference type="EMBL" id="RVT41147.1"/>
    </source>
</evidence>
<reference evidence="1 2" key="1">
    <citation type="submission" date="2019-01" db="EMBL/GenBank/DDBJ databases">
        <authorList>
            <person name="Chen W.-M."/>
        </authorList>
    </citation>
    <scope>NUCLEOTIDE SEQUENCE [LARGE SCALE GENOMIC DNA]</scope>
    <source>
        <strain evidence="1 2">TLA-22</strain>
    </source>
</reference>
<sequence>MRNPLIAFIGTALLLLSACTDGKPEAQSGGPALWRIEKDGQRAFLFGTIHVLPDDVAWETPVLRDAMAASDRLVLEASGLDDAEGTQRIFDQLGQSDDLPPIADRVPAAQRPALRALLKRGDMDEADASAYESWAAALQLATVTQSGQRMSAANGVEPALTAVFLAEDKPVLGLETVTDQFVLFDRLPEDVQRRLLADAVAQADAGDADYARMVRAWLKGDMQAIARDFVNQIAPEPALAGPLLIDRNRKWAARIPLLPGRPFIAVGAAHLAGPGNLLALLENDGYSITRIQ</sequence>
<proteinExistence type="predicted"/>
<organism evidence="1 2">
    <name type="scientific">Sphingobium algorifonticola</name>
    <dbReference type="NCBI Taxonomy" id="2008318"/>
    <lineage>
        <taxon>Bacteria</taxon>
        <taxon>Pseudomonadati</taxon>
        <taxon>Pseudomonadota</taxon>
        <taxon>Alphaproteobacteria</taxon>
        <taxon>Sphingomonadales</taxon>
        <taxon>Sphingomonadaceae</taxon>
        <taxon>Sphingobium</taxon>
    </lineage>
</organism>
<gene>
    <name evidence="1" type="ORF">ENE74_11995</name>
</gene>
<accession>A0A437J802</accession>